<dbReference type="PANTHER" id="PTHR30007:SF0">
    <property type="entry name" value="TRANSPOSASE"/>
    <property type="match status" value="1"/>
</dbReference>
<dbReference type="Proteomes" id="UP000583752">
    <property type="component" value="Unassembled WGS sequence"/>
</dbReference>
<dbReference type="RefSeq" id="WP_169464321.1">
    <property type="nucleotide sequence ID" value="NZ_JABBGG010000002.1"/>
</dbReference>
<name>A0A848HL34_9BURK</name>
<feature type="domain" description="Insertion element IS402-like" evidence="1">
    <location>
        <begin position="11"/>
        <end position="76"/>
    </location>
</feature>
<gene>
    <name evidence="2" type="ORF">HHL21_05970</name>
</gene>
<evidence type="ECO:0000259" key="1">
    <source>
        <dbReference type="Pfam" id="PF13340"/>
    </source>
</evidence>
<dbReference type="EMBL" id="JABBGG010000002">
    <property type="protein sequence ID" value="NML60641.1"/>
    <property type="molecule type" value="Genomic_DNA"/>
</dbReference>
<dbReference type="Pfam" id="PF13340">
    <property type="entry name" value="DUF4096"/>
    <property type="match status" value="1"/>
</dbReference>
<dbReference type="PANTHER" id="PTHR30007">
    <property type="entry name" value="PHP DOMAIN PROTEIN"/>
    <property type="match status" value="1"/>
</dbReference>
<evidence type="ECO:0000313" key="2">
    <source>
        <dbReference type="EMBL" id="NML60641.1"/>
    </source>
</evidence>
<proteinExistence type="predicted"/>
<comment type="caution">
    <text evidence="2">The sequence shown here is derived from an EMBL/GenBank/DDBJ whole genome shotgun (WGS) entry which is preliminary data.</text>
</comment>
<sequence length="109" mass="12838">MARPEFASDISREEFDAVRGMLEAARRKTRPRKHDLYDVFNAMLYFLDTGAAWRSLPKEFPPWRTVHEYFTQWTTAREGERSLLELALEKAGRPKAIARLKELLERRAV</sequence>
<keyword evidence="3" id="KW-1185">Reference proteome</keyword>
<protein>
    <submittedName>
        <fullName evidence="2">Transposase</fullName>
    </submittedName>
</protein>
<dbReference type="InterPro" id="IPR025161">
    <property type="entry name" value="IS402-like_dom"/>
</dbReference>
<reference evidence="2 3" key="1">
    <citation type="submission" date="2020-04" db="EMBL/GenBank/DDBJ databases">
        <title>Massilia sp. RP-1-19 isolated from soil.</title>
        <authorList>
            <person name="Dahal R.H."/>
        </authorList>
    </citation>
    <scope>NUCLEOTIDE SEQUENCE [LARGE SCALE GENOMIC DNA]</scope>
    <source>
        <strain evidence="2 3">RP-1-19</strain>
    </source>
</reference>
<organism evidence="2 3">
    <name type="scientific">Massilia polaris</name>
    <dbReference type="NCBI Taxonomy" id="2728846"/>
    <lineage>
        <taxon>Bacteria</taxon>
        <taxon>Pseudomonadati</taxon>
        <taxon>Pseudomonadota</taxon>
        <taxon>Betaproteobacteria</taxon>
        <taxon>Burkholderiales</taxon>
        <taxon>Oxalobacteraceae</taxon>
        <taxon>Telluria group</taxon>
        <taxon>Massilia</taxon>
    </lineage>
</organism>
<dbReference type="AlphaFoldDB" id="A0A848HL34"/>
<evidence type="ECO:0000313" key="3">
    <source>
        <dbReference type="Proteomes" id="UP000583752"/>
    </source>
</evidence>
<accession>A0A848HL34</accession>